<comment type="caution">
    <text evidence="5">The sequence shown here is derived from an EMBL/GenBank/DDBJ whole genome shotgun (WGS) entry which is preliminary data.</text>
</comment>
<dbReference type="InterPro" id="IPR051455">
    <property type="entry name" value="Bact_solute-bind_prot3"/>
</dbReference>
<feature type="domain" description="Solute-binding protein family 3/N-terminal" evidence="4">
    <location>
        <begin position="38"/>
        <end position="267"/>
    </location>
</feature>
<evidence type="ECO:0000313" key="5">
    <source>
        <dbReference type="EMBL" id="PWL16204.1"/>
    </source>
</evidence>
<protein>
    <submittedName>
        <fullName evidence="5">Amino acid ABC transporter substrate-binding protein</fullName>
    </submittedName>
</protein>
<dbReference type="SMART" id="SM00062">
    <property type="entry name" value="PBPb"/>
    <property type="match status" value="1"/>
</dbReference>
<dbReference type="Pfam" id="PF00497">
    <property type="entry name" value="SBP_bac_3"/>
    <property type="match status" value="1"/>
</dbReference>
<evidence type="ECO:0000256" key="1">
    <source>
        <dbReference type="ARBA" id="ARBA00010333"/>
    </source>
</evidence>
<proteinExistence type="inferred from homology"/>
<dbReference type="Proteomes" id="UP000245865">
    <property type="component" value="Unassembled WGS sequence"/>
</dbReference>
<dbReference type="Gene3D" id="3.40.190.10">
    <property type="entry name" value="Periplasmic binding protein-like II"/>
    <property type="match status" value="2"/>
</dbReference>
<dbReference type="SUPFAM" id="SSF53850">
    <property type="entry name" value="Periplasmic binding protein-like II"/>
    <property type="match status" value="1"/>
</dbReference>
<evidence type="ECO:0000256" key="3">
    <source>
        <dbReference type="ARBA" id="ARBA00022729"/>
    </source>
</evidence>
<reference evidence="5 6" key="1">
    <citation type="submission" date="2018-05" db="EMBL/GenBank/DDBJ databases">
        <title>Comparative genomic sequence analysis between strain HN4 and CCM 8460T (Falsochrobactrum ovis) will provide more evidence to prove that HN4 is a new species of Falsochrobactrum.</title>
        <authorList>
            <person name="Lyu W."/>
            <person name="Sun L."/>
            <person name="Yao L."/>
        </authorList>
    </citation>
    <scope>NUCLEOTIDE SEQUENCE [LARGE SCALE GENOMIC DNA]</scope>
    <source>
        <strain evidence="5 6">HN4</strain>
    </source>
</reference>
<dbReference type="RefSeq" id="WP_109708159.1">
    <property type="nucleotide sequence ID" value="NZ_QGDB01000023.1"/>
</dbReference>
<keyword evidence="2" id="KW-0813">Transport</keyword>
<accession>A0A316J3E3</accession>
<dbReference type="PANTHER" id="PTHR30085">
    <property type="entry name" value="AMINO ACID ABC TRANSPORTER PERMEASE"/>
    <property type="match status" value="1"/>
</dbReference>
<name>A0A316J3E3_9HYPH</name>
<dbReference type="GO" id="GO:0006865">
    <property type="term" value="P:amino acid transport"/>
    <property type="evidence" value="ECO:0007669"/>
    <property type="project" value="TreeGrafter"/>
</dbReference>
<gene>
    <name evidence="5" type="ORF">DKP76_18745</name>
</gene>
<dbReference type="AlphaFoldDB" id="A0A316J3E3"/>
<keyword evidence="6" id="KW-1185">Reference proteome</keyword>
<evidence type="ECO:0000259" key="4">
    <source>
        <dbReference type="SMART" id="SM00062"/>
    </source>
</evidence>
<dbReference type="EMBL" id="QGDB01000023">
    <property type="protein sequence ID" value="PWL16204.1"/>
    <property type="molecule type" value="Genomic_DNA"/>
</dbReference>
<sequence>MKLRTLISVGITVAAGVLLNGTIIANATVFETIKQRGHLKCASYENVAGISTIDSKGEWRGLEVDFCRAVSAAVFGSPDKVEFVPSTFSTGVTAVSTGEVDLAGLAITMNISRDTDLGFDFIGPLVFTGLGFMVHKDLEAKTFEDLDGASICISAGTNHSTLITEVFRQRGITFKPVAFAESAQRLEAYESNRCDVYTTEIPILAATRERLKDPTAHDILEEVYQKSFTGMFTREIDPKWVNVVRTTYYGLIEAEELGINQANIDEMQKSEDPEIQRFLGVAGNVGEAMGIPNDFMVKVLQSVGNYDDIWQRNLGANSPMKLPRGMNELYTNGGLLWSPTWR</sequence>
<dbReference type="PANTHER" id="PTHR30085:SF7">
    <property type="entry name" value="AMINO-ACID ABC TRANSPORTER-BINDING PROTEIN YHDW-RELATED"/>
    <property type="match status" value="1"/>
</dbReference>
<evidence type="ECO:0000256" key="2">
    <source>
        <dbReference type="ARBA" id="ARBA00022448"/>
    </source>
</evidence>
<comment type="similarity">
    <text evidence="1">Belongs to the bacterial solute-binding protein 3 family.</text>
</comment>
<evidence type="ECO:0000313" key="6">
    <source>
        <dbReference type="Proteomes" id="UP000245865"/>
    </source>
</evidence>
<dbReference type="InterPro" id="IPR001638">
    <property type="entry name" value="Solute-binding_3/MltF_N"/>
</dbReference>
<organism evidence="5 6">
    <name type="scientific">Falsochrobactrum shanghaiense</name>
    <dbReference type="NCBI Taxonomy" id="2201899"/>
    <lineage>
        <taxon>Bacteria</taxon>
        <taxon>Pseudomonadati</taxon>
        <taxon>Pseudomonadota</taxon>
        <taxon>Alphaproteobacteria</taxon>
        <taxon>Hyphomicrobiales</taxon>
        <taxon>Brucellaceae</taxon>
        <taxon>Falsochrobactrum</taxon>
    </lineage>
</organism>
<dbReference type="OrthoDB" id="9777941at2"/>
<keyword evidence="3" id="KW-0732">Signal</keyword>